<evidence type="ECO:0000313" key="1">
    <source>
        <dbReference type="EMBL" id="MBE3640208.1"/>
    </source>
</evidence>
<gene>
    <name evidence="1" type="ORF">ICN82_18540</name>
</gene>
<dbReference type="AlphaFoldDB" id="A0A8J6Z1Y8"/>
<reference evidence="1" key="1">
    <citation type="submission" date="2020-09" db="EMBL/GenBank/DDBJ databases">
        <title>A novel bacterium of genus Mangrovicoccus, isolated from South China Sea.</title>
        <authorList>
            <person name="Huang H."/>
            <person name="Mo K."/>
            <person name="Hu Y."/>
        </authorList>
    </citation>
    <scope>NUCLEOTIDE SEQUENCE</scope>
    <source>
        <strain evidence="1">HB182678</strain>
    </source>
</reference>
<accession>A0A8J6Z1Y8</accession>
<comment type="caution">
    <text evidence="1">The sequence shown here is derived from an EMBL/GenBank/DDBJ whole genome shotgun (WGS) entry which is preliminary data.</text>
</comment>
<dbReference type="Proteomes" id="UP000609121">
    <property type="component" value="Unassembled WGS sequence"/>
</dbReference>
<dbReference type="EMBL" id="JACVXA010000077">
    <property type="protein sequence ID" value="MBE3640208.1"/>
    <property type="molecule type" value="Genomic_DNA"/>
</dbReference>
<proteinExistence type="predicted"/>
<dbReference type="RefSeq" id="WP_193185933.1">
    <property type="nucleotide sequence ID" value="NZ_JACVXA010000077.1"/>
</dbReference>
<evidence type="ECO:0000313" key="2">
    <source>
        <dbReference type="Proteomes" id="UP000609121"/>
    </source>
</evidence>
<protein>
    <submittedName>
        <fullName evidence="1">Uncharacterized protein</fullName>
    </submittedName>
</protein>
<keyword evidence="2" id="KW-1185">Reference proteome</keyword>
<organism evidence="1 2">
    <name type="scientific">Mangrovicoccus algicola</name>
    <dbReference type="NCBI Taxonomy" id="2771008"/>
    <lineage>
        <taxon>Bacteria</taxon>
        <taxon>Pseudomonadati</taxon>
        <taxon>Pseudomonadota</taxon>
        <taxon>Alphaproteobacteria</taxon>
        <taxon>Rhodobacterales</taxon>
        <taxon>Paracoccaceae</taxon>
        <taxon>Mangrovicoccus</taxon>
    </lineage>
</organism>
<name>A0A8J6Z1Y8_9RHOB</name>
<sequence length="57" mass="6350">MTIDVMRDGSGFLVRHLAESGEILAEIRFALKAEAEDFARDWRDWLGDLGRRAGSAA</sequence>